<reference evidence="2 3" key="1">
    <citation type="submission" date="2020-09" db="EMBL/GenBank/DDBJ databases">
        <title>De no assembly of potato wild relative species, Solanum commersonii.</title>
        <authorList>
            <person name="Cho K."/>
        </authorList>
    </citation>
    <scope>NUCLEOTIDE SEQUENCE [LARGE SCALE GENOMIC DNA]</scope>
    <source>
        <strain evidence="2">LZ3.2</strain>
        <tissue evidence="2">Leaf</tissue>
    </source>
</reference>
<dbReference type="AlphaFoldDB" id="A0A9J5WZJ5"/>
<feature type="compositionally biased region" description="Basic and acidic residues" evidence="1">
    <location>
        <begin position="68"/>
        <end position="82"/>
    </location>
</feature>
<keyword evidence="3" id="KW-1185">Reference proteome</keyword>
<dbReference type="OrthoDB" id="1325244at2759"/>
<feature type="non-terminal residue" evidence="2">
    <location>
        <position position="240"/>
    </location>
</feature>
<feature type="region of interest" description="Disordered" evidence="1">
    <location>
        <begin position="41"/>
        <end position="82"/>
    </location>
</feature>
<organism evidence="2 3">
    <name type="scientific">Solanum commersonii</name>
    <name type="common">Commerson's wild potato</name>
    <name type="synonym">Commerson's nightshade</name>
    <dbReference type="NCBI Taxonomy" id="4109"/>
    <lineage>
        <taxon>Eukaryota</taxon>
        <taxon>Viridiplantae</taxon>
        <taxon>Streptophyta</taxon>
        <taxon>Embryophyta</taxon>
        <taxon>Tracheophyta</taxon>
        <taxon>Spermatophyta</taxon>
        <taxon>Magnoliopsida</taxon>
        <taxon>eudicotyledons</taxon>
        <taxon>Gunneridae</taxon>
        <taxon>Pentapetalae</taxon>
        <taxon>asterids</taxon>
        <taxon>lamiids</taxon>
        <taxon>Solanales</taxon>
        <taxon>Solanaceae</taxon>
        <taxon>Solanoideae</taxon>
        <taxon>Solaneae</taxon>
        <taxon>Solanum</taxon>
    </lineage>
</organism>
<dbReference type="EMBL" id="JACXVP010000010">
    <property type="protein sequence ID" value="KAG5581329.1"/>
    <property type="molecule type" value="Genomic_DNA"/>
</dbReference>
<feature type="compositionally biased region" description="Low complexity" evidence="1">
    <location>
        <begin position="54"/>
        <end position="63"/>
    </location>
</feature>
<comment type="caution">
    <text evidence="2">The sequence shown here is derived from an EMBL/GenBank/DDBJ whole genome shotgun (WGS) entry which is preliminary data.</text>
</comment>
<evidence type="ECO:0000313" key="2">
    <source>
        <dbReference type="EMBL" id="KAG5581329.1"/>
    </source>
</evidence>
<sequence length="240" mass="27482">MATGYYGIIDDVRVVLVDPKTENITEMVDFMKSYDYKEREKARKGSEDGDKMIVNDIDTNNIDGDNEELSKETNDVPNPEEHRNTIHAFEDNIIPNGKYKRMRKNNRKDIKKDKVFKQKDCVKWIADLHAKFMECLVQLGEGSSTTMSDIDIGNGTSDELGTINSNFQQHIVEPNMYYPSNTIATTYKSDIEGSDSNEKEDCDPYSNFNNMGYFFQNHGHPGANLPNSYDSELIKFILMI</sequence>
<feature type="compositionally biased region" description="Basic and acidic residues" evidence="1">
    <location>
        <begin position="41"/>
        <end position="53"/>
    </location>
</feature>
<dbReference type="Proteomes" id="UP000824120">
    <property type="component" value="Chromosome 10"/>
</dbReference>
<protein>
    <submittedName>
        <fullName evidence="2">Uncharacterized protein</fullName>
    </submittedName>
</protein>
<name>A0A9J5WZJ5_SOLCO</name>
<evidence type="ECO:0000256" key="1">
    <source>
        <dbReference type="SAM" id="MobiDB-lite"/>
    </source>
</evidence>
<proteinExistence type="predicted"/>
<gene>
    <name evidence="2" type="ORF">H5410_051956</name>
</gene>
<accession>A0A9J5WZJ5</accession>
<evidence type="ECO:0000313" key="3">
    <source>
        <dbReference type="Proteomes" id="UP000824120"/>
    </source>
</evidence>